<proteinExistence type="predicted"/>
<dbReference type="InterPro" id="IPR027417">
    <property type="entry name" value="P-loop_NTPase"/>
</dbReference>
<keyword evidence="2" id="KW-0963">Cytoplasm</keyword>
<evidence type="ECO:0000313" key="5">
    <source>
        <dbReference type="Proteomes" id="UP001652625"/>
    </source>
</evidence>
<comment type="subcellular location">
    <subcellularLocation>
        <location evidence="1">Cytoplasm</location>
    </subcellularLocation>
</comment>
<organism evidence="5 6">
    <name type="scientific">Hydra vulgaris</name>
    <name type="common">Hydra</name>
    <name type="synonym">Hydra attenuata</name>
    <dbReference type="NCBI Taxonomy" id="6087"/>
    <lineage>
        <taxon>Eukaryota</taxon>
        <taxon>Metazoa</taxon>
        <taxon>Cnidaria</taxon>
        <taxon>Hydrozoa</taxon>
        <taxon>Hydroidolina</taxon>
        <taxon>Anthoathecata</taxon>
        <taxon>Aplanulata</taxon>
        <taxon>Hydridae</taxon>
        <taxon>Hydra</taxon>
    </lineage>
</organism>
<protein>
    <submittedName>
        <fullName evidence="6">NACHT, LRR and PYD domains-containing protein 3 isoform X4</fullName>
    </submittedName>
</protein>
<dbReference type="Pfam" id="PF05729">
    <property type="entry name" value="NACHT"/>
    <property type="match status" value="1"/>
</dbReference>
<dbReference type="PANTHER" id="PTHR45690:SF19">
    <property type="entry name" value="NACHT, LRR AND PYD DOMAINS-CONTAINING PROTEIN 3"/>
    <property type="match status" value="1"/>
</dbReference>
<dbReference type="Gene3D" id="1.10.533.10">
    <property type="entry name" value="Death Domain, Fas"/>
    <property type="match status" value="1"/>
</dbReference>
<reference evidence="6" key="1">
    <citation type="submission" date="2025-08" db="UniProtKB">
        <authorList>
            <consortium name="RefSeq"/>
        </authorList>
    </citation>
    <scope>IDENTIFICATION</scope>
</reference>
<accession>A0ABM4DEZ2</accession>
<dbReference type="InterPro" id="IPR050637">
    <property type="entry name" value="NLRP_innate_immun_reg"/>
</dbReference>
<evidence type="ECO:0000256" key="1">
    <source>
        <dbReference type="ARBA" id="ARBA00004496"/>
    </source>
</evidence>
<feature type="domain" description="Death" evidence="4">
    <location>
        <begin position="18"/>
        <end position="89"/>
    </location>
</feature>
<evidence type="ECO:0000256" key="3">
    <source>
        <dbReference type="ARBA" id="ARBA00022737"/>
    </source>
</evidence>
<gene>
    <name evidence="6" type="primary">LOC124815320</name>
</gene>
<dbReference type="PANTHER" id="PTHR45690">
    <property type="entry name" value="NACHT, LRR AND PYD DOMAINS-CONTAINING PROTEIN 12"/>
    <property type="match status" value="1"/>
</dbReference>
<sequence>MDEIIRNQQFKVKFSRSIGIHWKTLGRWLSIEDSCLDAIERDYAGTENQAYEMLKKWTNMSDNASIDLLTASLINMERTDLIKELEKFKDLNQSSSKLKKEVIGALKTFYLKSYGETNKTYKFIELCIVDAAEVKKDAGCFVEREQFLKKQMNYTPISFDKVFSEESSLFLISGIAGIGKTCLLRKCLLDWSNGLIWENVELLFYFECRRLNQYQNISKINELVCIFYKDILKNFNINSYNIMFVIDGLDEFQYLDELLNNNSQCEIPIIKTFLNIQKYKLLIAGRINAISQYENILSECNDKLTVQIMGFNEDGINNYIEKNVVKQTNKTLKKIFNESPIAKAMASVPFYLSSMCTIIAESNHRESHYFKTMTDLYASIFFNFLKKHINKNNEPVYKMMENESNKQYVFNICKIAYHLFIESKITFSKKEIQNIFNNVIKVEELHGFIEKIETDLGCYFQFVHLTIMEFCASVYAYNYLSGKMISTNYKLRSCLPMVCGLLNKDENSYVKFLANLKPEDHNIFFKFFLSLTNKSSEKLSLIDVPDIPDDYCFQKLLYECFYESQSSIVDEIKSFIDERRWMISIDNGKTSYETSCDIYFVNQLINSGRMLTRLDVRKNILSDDEKCLIIKGSTNVRYVLFYHSIKFNGWKPKDKIEWLTICIPKFLISKNDFEECFLPWMNLCKKLSLYLNKNIDFIEEIYKWICFSNIEELFIKYRGKDFRNLEDLKYFLNNREK</sequence>
<dbReference type="InterPro" id="IPR007111">
    <property type="entry name" value="NACHT_NTPase"/>
</dbReference>
<evidence type="ECO:0000259" key="4">
    <source>
        <dbReference type="PROSITE" id="PS50017"/>
    </source>
</evidence>
<dbReference type="GeneID" id="124815320"/>
<dbReference type="SUPFAM" id="SSF47986">
    <property type="entry name" value="DEATH domain"/>
    <property type="match status" value="1"/>
</dbReference>
<evidence type="ECO:0000313" key="6">
    <source>
        <dbReference type="RefSeq" id="XP_065672976.1"/>
    </source>
</evidence>
<dbReference type="InterPro" id="IPR011029">
    <property type="entry name" value="DEATH-like_dom_sf"/>
</dbReference>
<keyword evidence="5" id="KW-1185">Reference proteome</keyword>
<name>A0ABM4DEZ2_HYDVU</name>
<dbReference type="PROSITE" id="PS50017">
    <property type="entry name" value="DEATH_DOMAIN"/>
    <property type="match status" value="1"/>
</dbReference>
<dbReference type="Proteomes" id="UP001652625">
    <property type="component" value="Chromosome 13"/>
</dbReference>
<dbReference type="CDD" id="cd01670">
    <property type="entry name" value="Death"/>
    <property type="match status" value="1"/>
</dbReference>
<evidence type="ECO:0000256" key="2">
    <source>
        <dbReference type="ARBA" id="ARBA00022490"/>
    </source>
</evidence>
<dbReference type="Pfam" id="PF00531">
    <property type="entry name" value="Death"/>
    <property type="match status" value="1"/>
</dbReference>
<dbReference type="RefSeq" id="XP_065672976.1">
    <property type="nucleotide sequence ID" value="XM_065816904.1"/>
</dbReference>
<dbReference type="SUPFAM" id="SSF52540">
    <property type="entry name" value="P-loop containing nucleoside triphosphate hydrolases"/>
    <property type="match status" value="1"/>
</dbReference>
<dbReference type="InterPro" id="IPR000488">
    <property type="entry name" value="Death_dom"/>
</dbReference>
<dbReference type="Gene3D" id="3.40.50.300">
    <property type="entry name" value="P-loop containing nucleotide triphosphate hydrolases"/>
    <property type="match status" value="1"/>
</dbReference>
<keyword evidence="3" id="KW-0677">Repeat</keyword>